<comment type="caution">
    <text evidence="2">The sequence shown here is derived from an EMBL/GenBank/DDBJ whole genome shotgun (WGS) entry which is preliminary data.</text>
</comment>
<dbReference type="EMBL" id="JARJLG010000038">
    <property type="protein sequence ID" value="KAJ7764100.1"/>
    <property type="molecule type" value="Genomic_DNA"/>
</dbReference>
<evidence type="ECO:0000313" key="2">
    <source>
        <dbReference type="EMBL" id="KAJ7764100.1"/>
    </source>
</evidence>
<sequence>MYPLVPIHESRLLLWCTTSSMHTQRHESGDLRKIQAHKSERIKRLESADTALQDEVLSLQGAVKIKKEPVDFDLNATARISELESANTVLHAQVSSLQNSVKVKQERMELDSAPASDTIIRNDIEKDALHQKVKSLKRGLGTSIHLPPPHRDEHPRTSKHPTPPAPSKFVALESISSPALTPFFLCLSAPYYLCRLAYTALLRLSPPDVQHDTAANPSISLG</sequence>
<accession>A0AAD7JII3</accession>
<evidence type="ECO:0000313" key="3">
    <source>
        <dbReference type="Proteomes" id="UP001215280"/>
    </source>
</evidence>
<feature type="region of interest" description="Disordered" evidence="1">
    <location>
        <begin position="139"/>
        <end position="167"/>
    </location>
</feature>
<evidence type="ECO:0000256" key="1">
    <source>
        <dbReference type="SAM" id="MobiDB-lite"/>
    </source>
</evidence>
<name>A0AAD7JII3_9AGAR</name>
<reference evidence="2" key="1">
    <citation type="submission" date="2023-03" db="EMBL/GenBank/DDBJ databases">
        <title>Massive genome expansion in bonnet fungi (Mycena s.s.) driven by repeated elements and novel gene families across ecological guilds.</title>
        <authorList>
            <consortium name="Lawrence Berkeley National Laboratory"/>
            <person name="Harder C.B."/>
            <person name="Miyauchi S."/>
            <person name="Viragh M."/>
            <person name="Kuo A."/>
            <person name="Thoen E."/>
            <person name="Andreopoulos B."/>
            <person name="Lu D."/>
            <person name="Skrede I."/>
            <person name="Drula E."/>
            <person name="Henrissat B."/>
            <person name="Morin E."/>
            <person name="Kohler A."/>
            <person name="Barry K."/>
            <person name="LaButti K."/>
            <person name="Morin E."/>
            <person name="Salamov A."/>
            <person name="Lipzen A."/>
            <person name="Mereny Z."/>
            <person name="Hegedus B."/>
            <person name="Baldrian P."/>
            <person name="Stursova M."/>
            <person name="Weitz H."/>
            <person name="Taylor A."/>
            <person name="Grigoriev I.V."/>
            <person name="Nagy L.G."/>
            <person name="Martin F."/>
            <person name="Kauserud H."/>
        </authorList>
    </citation>
    <scope>NUCLEOTIDE SEQUENCE</scope>
    <source>
        <strain evidence="2">CBHHK188m</strain>
    </source>
</reference>
<proteinExistence type="predicted"/>
<gene>
    <name evidence="2" type="ORF">DFH07DRAFT_770507</name>
</gene>
<organism evidence="2 3">
    <name type="scientific">Mycena maculata</name>
    <dbReference type="NCBI Taxonomy" id="230809"/>
    <lineage>
        <taxon>Eukaryota</taxon>
        <taxon>Fungi</taxon>
        <taxon>Dikarya</taxon>
        <taxon>Basidiomycota</taxon>
        <taxon>Agaricomycotina</taxon>
        <taxon>Agaricomycetes</taxon>
        <taxon>Agaricomycetidae</taxon>
        <taxon>Agaricales</taxon>
        <taxon>Marasmiineae</taxon>
        <taxon>Mycenaceae</taxon>
        <taxon>Mycena</taxon>
    </lineage>
</organism>
<dbReference type="Proteomes" id="UP001215280">
    <property type="component" value="Unassembled WGS sequence"/>
</dbReference>
<dbReference type="AlphaFoldDB" id="A0AAD7JII3"/>
<protein>
    <submittedName>
        <fullName evidence="2">Uncharacterized protein</fullName>
    </submittedName>
</protein>
<keyword evidence="3" id="KW-1185">Reference proteome</keyword>